<dbReference type="RefSeq" id="WP_131328601.1">
    <property type="nucleotide sequence ID" value="NZ_CP044016.1"/>
</dbReference>
<dbReference type="SMART" id="SM00257">
    <property type="entry name" value="LysM"/>
    <property type="match status" value="2"/>
</dbReference>
<dbReference type="InterPro" id="IPR018392">
    <property type="entry name" value="LysM"/>
</dbReference>
<dbReference type="Pfam" id="PF01476">
    <property type="entry name" value="LysM"/>
    <property type="match status" value="2"/>
</dbReference>
<dbReference type="PANTHER" id="PTHR33734:SF22">
    <property type="entry name" value="MEMBRANE-BOUND LYTIC MUREIN TRANSGLYCOSYLASE D"/>
    <property type="match status" value="1"/>
</dbReference>
<organism evidence="4 5">
    <name type="scientific">Rhizosphaericola mali</name>
    <dbReference type="NCBI Taxonomy" id="2545455"/>
    <lineage>
        <taxon>Bacteria</taxon>
        <taxon>Pseudomonadati</taxon>
        <taxon>Bacteroidota</taxon>
        <taxon>Chitinophagia</taxon>
        <taxon>Chitinophagales</taxon>
        <taxon>Chitinophagaceae</taxon>
        <taxon>Rhizosphaericola</taxon>
    </lineage>
</organism>
<dbReference type="AlphaFoldDB" id="A0A5P2FW20"/>
<dbReference type="EMBL" id="CP044016">
    <property type="protein sequence ID" value="QES87714.1"/>
    <property type="molecule type" value="Genomic_DNA"/>
</dbReference>
<feature type="compositionally biased region" description="Polar residues" evidence="1">
    <location>
        <begin position="187"/>
        <end position="198"/>
    </location>
</feature>
<evidence type="ECO:0000313" key="5">
    <source>
        <dbReference type="Proteomes" id="UP000292424"/>
    </source>
</evidence>
<dbReference type="CDD" id="cd00118">
    <property type="entry name" value="LysM"/>
    <property type="match status" value="2"/>
</dbReference>
<evidence type="ECO:0000313" key="4">
    <source>
        <dbReference type="EMBL" id="QES87714.1"/>
    </source>
</evidence>
<sequence>MKKRFLALSFAVSLMSVLFAQEAPVKHKILAGETLSKLATKYETTVGDIMRFNGMNTNSKLVVGQEIKIPPAGVHIVASESNAVETSSAEKVANTAASDPNAGKTHTVIAGESLYKISKESKVSVDNLKKYNNLADNNIKVGQVLQLSAEPATVTDATTPTVSDNAQTTTETTTPVKASSPVKEPAATSSTTDNNQKVLSTETTQLAGNNGGAFGEMFGKDTEGRSLEQAQGLSKIFKSKSGWSDQKYYIMMNNVGPGSIVKVTYNGNSIFAKVLWNLIDTKENSGLKFRLSDAAAQALNITSDSFDLSVDYFE</sequence>
<proteinExistence type="predicted"/>
<evidence type="ECO:0000256" key="1">
    <source>
        <dbReference type="SAM" id="MobiDB-lite"/>
    </source>
</evidence>
<keyword evidence="2" id="KW-0732">Signal</keyword>
<protein>
    <submittedName>
        <fullName evidence="4">LysM peptidoglycan-binding domain-containing protein</fullName>
    </submittedName>
</protein>
<dbReference type="OrthoDB" id="2149800at2"/>
<feature type="chain" id="PRO_5024295587" evidence="2">
    <location>
        <begin position="21"/>
        <end position="314"/>
    </location>
</feature>
<dbReference type="PROSITE" id="PS51782">
    <property type="entry name" value="LYSM"/>
    <property type="match status" value="2"/>
</dbReference>
<name>A0A5P2FW20_9BACT</name>
<evidence type="ECO:0000259" key="3">
    <source>
        <dbReference type="PROSITE" id="PS51782"/>
    </source>
</evidence>
<dbReference type="Proteomes" id="UP000292424">
    <property type="component" value="Chromosome"/>
</dbReference>
<dbReference type="SUPFAM" id="SSF54106">
    <property type="entry name" value="LysM domain"/>
    <property type="match status" value="2"/>
</dbReference>
<feature type="domain" description="LysM" evidence="3">
    <location>
        <begin position="25"/>
        <end position="69"/>
    </location>
</feature>
<keyword evidence="5" id="KW-1185">Reference proteome</keyword>
<dbReference type="InterPro" id="IPR036779">
    <property type="entry name" value="LysM_dom_sf"/>
</dbReference>
<accession>A0A5P2FW20</accession>
<feature type="domain" description="LysM" evidence="3">
    <location>
        <begin position="104"/>
        <end position="147"/>
    </location>
</feature>
<dbReference type="PANTHER" id="PTHR33734">
    <property type="entry name" value="LYSM DOMAIN-CONTAINING GPI-ANCHORED PROTEIN 2"/>
    <property type="match status" value="1"/>
</dbReference>
<evidence type="ECO:0000256" key="2">
    <source>
        <dbReference type="SAM" id="SignalP"/>
    </source>
</evidence>
<dbReference type="KEGG" id="arac:E0W69_003215"/>
<gene>
    <name evidence="4" type="ORF">E0W69_003215</name>
</gene>
<feature type="signal peptide" evidence="2">
    <location>
        <begin position="1"/>
        <end position="20"/>
    </location>
</feature>
<feature type="compositionally biased region" description="Polar residues" evidence="1">
    <location>
        <begin position="165"/>
        <end position="177"/>
    </location>
</feature>
<dbReference type="Gene3D" id="3.10.350.10">
    <property type="entry name" value="LysM domain"/>
    <property type="match status" value="2"/>
</dbReference>
<feature type="region of interest" description="Disordered" evidence="1">
    <location>
        <begin position="156"/>
        <end position="198"/>
    </location>
</feature>
<reference evidence="4 5" key="1">
    <citation type="submission" date="2019-09" db="EMBL/GenBank/DDBJ databases">
        <title>Complete genome sequence of Arachidicoccus sp. B3-10 isolated from apple orchard soil.</title>
        <authorList>
            <person name="Kim H.S."/>
            <person name="Han K.-I."/>
            <person name="Suh M.K."/>
            <person name="Lee K.C."/>
            <person name="Eom M.K."/>
            <person name="Kim J.-S."/>
            <person name="Kang S.W."/>
            <person name="Sin Y."/>
            <person name="Lee J.-S."/>
        </authorList>
    </citation>
    <scope>NUCLEOTIDE SEQUENCE [LARGE SCALE GENOMIC DNA]</scope>
    <source>
        <strain evidence="4 5">B3-10</strain>
    </source>
</reference>